<evidence type="ECO:0000256" key="2">
    <source>
        <dbReference type="ARBA" id="ARBA00022737"/>
    </source>
</evidence>
<keyword evidence="4" id="KW-0518">Myosin</keyword>
<dbReference type="GO" id="GO:0016459">
    <property type="term" value="C:myosin complex"/>
    <property type="evidence" value="ECO:0007669"/>
    <property type="project" value="UniProtKB-KW"/>
</dbReference>
<evidence type="ECO:0000259" key="7">
    <source>
        <dbReference type="PROSITE" id="PS50222"/>
    </source>
</evidence>
<keyword evidence="5" id="KW-0505">Motor protein</keyword>
<feature type="domain" description="EF-hand" evidence="7">
    <location>
        <begin position="28"/>
        <end position="63"/>
    </location>
</feature>
<evidence type="ECO:0000256" key="3">
    <source>
        <dbReference type="ARBA" id="ARBA00022837"/>
    </source>
</evidence>
<dbReference type="CDD" id="cd00051">
    <property type="entry name" value="EFh"/>
    <property type="match status" value="1"/>
</dbReference>
<protein>
    <submittedName>
        <fullName evidence="8">EF-hand domain-containing protein</fullName>
    </submittedName>
</protein>
<proteinExistence type="predicted"/>
<dbReference type="InterPro" id="IPR011992">
    <property type="entry name" value="EF-hand-dom_pair"/>
</dbReference>
<organism evidence="8">
    <name type="scientific">Mesocestoides corti</name>
    <name type="common">Flatworm</name>
    <dbReference type="NCBI Taxonomy" id="53468"/>
    <lineage>
        <taxon>Eukaryota</taxon>
        <taxon>Metazoa</taxon>
        <taxon>Spiralia</taxon>
        <taxon>Lophotrochozoa</taxon>
        <taxon>Platyhelminthes</taxon>
        <taxon>Cestoda</taxon>
        <taxon>Eucestoda</taxon>
        <taxon>Cyclophyllidea</taxon>
        <taxon>Mesocestoididae</taxon>
        <taxon>Mesocestoides</taxon>
    </lineage>
</organism>
<sequence>MASTKTKKRVRSRTQRYTSNVFSMFTEAQINEFKEAFSLIDGSKDGIIDQGDLEEVFRSMGKNPTEAYLEEMLKQAPGCINFTMFLTLFGEKMMGCDPEDTILNAFAQFDPNNKGIGCEATFASSQQAWCRLACAKFIAYLAWINTMCAGERVRAETLCVTHTATCAYVRSRRLHSLLCGSDPCCSSFTLAYAKLLSQCKCAVCWRLGFRLSPLPD</sequence>
<dbReference type="PANTHER" id="PTHR23049">
    <property type="entry name" value="MYOSIN REGULATORY LIGHT CHAIN 2"/>
    <property type="match status" value="1"/>
</dbReference>
<keyword evidence="1" id="KW-0479">Metal-binding</keyword>
<evidence type="ECO:0000256" key="1">
    <source>
        <dbReference type="ARBA" id="ARBA00022723"/>
    </source>
</evidence>
<keyword evidence="6" id="KW-0514">Muscle protein</keyword>
<accession>A0A5K3EI20</accession>
<dbReference type="InterPro" id="IPR002048">
    <property type="entry name" value="EF_hand_dom"/>
</dbReference>
<dbReference type="PROSITE" id="PS50222">
    <property type="entry name" value="EF_HAND_2"/>
    <property type="match status" value="1"/>
</dbReference>
<dbReference type="InterPro" id="IPR018247">
    <property type="entry name" value="EF_Hand_1_Ca_BS"/>
</dbReference>
<reference evidence="8" key="1">
    <citation type="submission" date="2019-11" db="UniProtKB">
        <authorList>
            <consortium name="WormBaseParasite"/>
        </authorList>
    </citation>
    <scope>IDENTIFICATION</scope>
</reference>
<evidence type="ECO:0000256" key="5">
    <source>
        <dbReference type="ARBA" id="ARBA00023175"/>
    </source>
</evidence>
<evidence type="ECO:0000256" key="6">
    <source>
        <dbReference type="ARBA" id="ARBA00023179"/>
    </source>
</evidence>
<dbReference type="InterPro" id="IPR050403">
    <property type="entry name" value="Myosin_RLC"/>
</dbReference>
<keyword evidence="3" id="KW-0106">Calcium</keyword>
<dbReference type="SUPFAM" id="SSF47473">
    <property type="entry name" value="EF-hand"/>
    <property type="match status" value="1"/>
</dbReference>
<dbReference type="Gene3D" id="1.10.238.10">
    <property type="entry name" value="EF-hand"/>
    <property type="match status" value="1"/>
</dbReference>
<keyword evidence="2" id="KW-0677">Repeat</keyword>
<dbReference type="AlphaFoldDB" id="A0A5K3EI20"/>
<dbReference type="FunFam" id="1.10.238.10:FF:000007">
    <property type="entry name" value="Putative myosin regulatory light chain sqh"/>
    <property type="match status" value="1"/>
</dbReference>
<dbReference type="GO" id="GO:0005509">
    <property type="term" value="F:calcium ion binding"/>
    <property type="evidence" value="ECO:0007669"/>
    <property type="project" value="InterPro"/>
</dbReference>
<evidence type="ECO:0000313" key="8">
    <source>
        <dbReference type="WBParaSite" id="MCU_000684-RA"/>
    </source>
</evidence>
<dbReference type="WBParaSite" id="MCU_000684-RA">
    <property type="protein sequence ID" value="MCU_000684-RA"/>
    <property type="gene ID" value="MCU_000684"/>
</dbReference>
<name>A0A5K3EI20_MESCO</name>
<evidence type="ECO:0000256" key="4">
    <source>
        <dbReference type="ARBA" id="ARBA00023123"/>
    </source>
</evidence>
<dbReference type="PROSITE" id="PS00018">
    <property type="entry name" value="EF_HAND_1"/>
    <property type="match status" value="1"/>
</dbReference>